<dbReference type="EMBL" id="GBXM01085114">
    <property type="protein sequence ID" value="JAH23463.1"/>
    <property type="molecule type" value="Transcribed_RNA"/>
</dbReference>
<proteinExistence type="predicted"/>
<accession>A0A0E9R540</accession>
<evidence type="ECO:0000313" key="1">
    <source>
        <dbReference type="EMBL" id="JAH23463.1"/>
    </source>
</evidence>
<dbReference type="AlphaFoldDB" id="A0A0E9R540"/>
<reference evidence="1" key="1">
    <citation type="submission" date="2014-11" db="EMBL/GenBank/DDBJ databases">
        <authorList>
            <person name="Amaro Gonzalez C."/>
        </authorList>
    </citation>
    <scope>NUCLEOTIDE SEQUENCE</scope>
</reference>
<reference evidence="1" key="2">
    <citation type="journal article" date="2015" name="Fish Shellfish Immunol.">
        <title>Early steps in the European eel (Anguilla anguilla)-Vibrio vulnificus interaction in the gills: Role of the RtxA13 toxin.</title>
        <authorList>
            <person name="Callol A."/>
            <person name="Pajuelo D."/>
            <person name="Ebbesson L."/>
            <person name="Teles M."/>
            <person name="MacKenzie S."/>
            <person name="Amaro C."/>
        </authorList>
    </citation>
    <scope>NUCLEOTIDE SEQUENCE</scope>
</reference>
<protein>
    <submittedName>
        <fullName evidence="1">Uncharacterized protein</fullName>
    </submittedName>
</protein>
<name>A0A0E9R540_ANGAN</name>
<organism evidence="1">
    <name type="scientific">Anguilla anguilla</name>
    <name type="common">European freshwater eel</name>
    <name type="synonym">Muraena anguilla</name>
    <dbReference type="NCBI Taxonomy" id="7936"/>
    <lineage>
        <taxon>Eukaryota</taxon>
        <taxon>Metazoa</taxon>
        <taxon>Chordata</taxon>
        <taxon>Craniata</taxon>
        <taxon>Vertebrata</taxon>
        <taxon>Euteleostomi</taxon>
        <taxon>Actinopterygii</taxon>
        <taxon>Neopterygii</taxon>
        <taxon>Teleostei</taxon>
        <taxon>Anguilliformes</taxon>
        <taxon>Anguillidae</taxon>
        <taxon>Anguilla</taxon>
    </lineage>
</organism>
<sequence length="18" mass="2181">MLCSSGKKWKFHLLQNLF</sequence>